<dbReference type="InterPro" id="IPR001789">
    <property type="entry name" value="Sig_transdc_resp-reg_receiver"/>
</dbReference>
<dbReference type="PROSITE" id="PS50110">
    <property type="entry name" value="RESPONSE_REGULATORY"/>
    <property type="match status" value="1"/>
</dbReference>
<dbReference type="EMBL" id="CP032683">
    <property type="protein sequence ID" value="AYK16002.1"/>
    <property type="molecule type" value="Genomic_DNA"/>
</dbReference>
<dbReference type="PANTHER" id="PTHR48111:SF38">
    <property type="entry name" value="TWO-COMPONENT RESPONSE REGULATOR"/>
    <property type="match status" value="1"/>
</dbReference>
<dbReference type="AlphaFoldDB" id="A0A660HUS1"/>
<evidence type="ECO:0000313" key="6">
    <source>
        <dbReference type="EMBL" id="NLK33342.1"/>
    </source>
</evidence>
<feature type="compositionally biased region" description="Polar residues" evidence="3">
    <location>
        <begin position="142"/>
        <end position="151"/>
    </location>
</feature>
<dbReference type="CDD" id="cd17534">
    <property type="entry name" value="REC_DC-like"/>
    <property type="match status" value="1"/>
</dbReference>
<feature type="domain" description="Response regulatory" evidence="4">
    <location>
        <begin position="5"/>
        <end position="119"/>
    </location>
</feature>
<dbReference type="EMBL" id="JAAYQL010000066">
    <property type="protein sequence ID" value="NLK33342.1"/>
    <property type="molecule type" value="Genomic_DNA"/>
</dbReference>
<evidence type="ECO:0000256" key="3">
    <source>
        <dbReference type="SAM" id="MobiDB-lite"/>
    </source>
</evidence>
<dbReference type="Gene3D" id="3.40.50.2300">
    <property type="match status" value="1"/>
</dbReference>
<dbReference type="PANTHER" id="PTHR48111">
    <property type="entry name" value="REGULATOR OF RPOS"/>
    <property type="match status" value="1"/>
</dbReference>
<gene>
    <name evidence="5" type="ORF">AOB57_013120</name>
    <name evidence="6" type="ORF">GX302_11100</name>
</gene>
<dbReference type="OrthoDB" id="2830at2157"/>
<evidence type="ECO:0000313" key="7">
    <source>
        <dbReference type="Proteomes" id="UP000053087"/>
    </source>
</evidence>
<reference evidence="5 7" key="1">
    <citation type="journal article" date="2016" name="Int. J. Syst. Evol. Microbiol.">
        <title>Methanosarcina flavescens sp. nov., a methanogenic archaeon isolated from a full-scale anaerobic digester.</title>
        <authorList>
            <person name="Kern T."/>
            <person name="Fischer M.A."/>
            <person name="Deppenmeier U."/>
            <person name="Schmitz R.A."/>
            <person name="Rother M."/>
        </authorList>
    </citation>
    <scope>NUCLEOTIDE SEQUENCE [LARGE SCALE GENOMIC DNA]</scope>
    <source>
        <strain evidence="5 7">E03.2</strain>
    </source>
</reference>
<dbReference type="GO" id="GO:0005829">
    <property type="term" value="C:cytosol"/>
    <property type="evidence" value="ECO:0007669"/>
    <property type="project" value="TreeGrafter"/>
</dbReference>
<dbReference type="Proteomes" id="UP000585579">
    <property type="component" value="Unassembled WGS sequence"/>
</dbReference>
<dbReference type="GeneID" id="53689062"/>
<dbReference type="Proteomes" id="UP000053087">
    <property type="component" value="Chromosome"/>
</dbReference>
<dbReference type="GO" id="GO:0006355">
    <property type="term" value="P:regulation of DNA-templated transcription"/>
    <property type="evidence" value="ECO:0007669"/>
    <property type="project" value="TreeGrafter"/>
</dbReference>
<evidence type="ECO:0000259" key="4">
    <source>
        <dbReference type="PROSITE" id="PS50110"/>
    </source>
</evidence>
<evidence type="ECO:0000256" key="1">
    <source>
        <dbReference type="ARBA" id="ARBA00023125"/>
    </source>
</evidence>
<reference evidence="6 8" key="3">
    <citation type="journal article" date="2020" name="Biotechnol. Biofuels">
        <title>New insights from the biogas microbiome by comprehensive genome-resolved metagenomics of nearly 1600 species originating from multiple anaerobic digesters.</title>
        <authorList>
            <person name="Campanaro S."/>
            <person name="Treu L."/>
            <person name="Rodriguez-R L.M."/>
            <person name="Kovalovszki A."/>
            <person name="Ziels R.M."/>
            <person name="Maus I."/>
            <person name="Zhu X."/>
            <person name="Kougias P.G."/>
            <person name="Basile A."/>
            <person name="Luo G."/>
            <person name="Schluter A."/>
            <person name="Konstantinidis K.T."/>
            <person name="Angelidaki I."/>
        </authorList>
    </citation>
    <scope>NUCLEOTIDE SEQUENCE [LARGE SCALE GENOMIC DNA]</scope>
    <source>
        <strain evidence="6">AS22ysBPME_46</strain>
    </source>
</reference>
<proteinExistence type="predicted"/>
<accession>A0A660HUS1</accession>
<dbReference type="GO" id="GO:0000976">
    <property type="term" value="F:transcription cis-regulatory region binding"/>
    <property type="evidence" value="ECO:0007669"/>
    <property type="project" value="TreeGrafter"/>
</dbReference>
<protein>
    <submittedName>
        <fullName evidence="5">Response regulator</fullName>
    </submittedName>
</protein>
<dbReference type="KEGG" id="mfz:AOB57_013120"/>
<dbReference type="GO" id="GO:0032993">
    <property type="term" value="C:protein-DNA complex"/>
    <property type="evidence" value="ECO:0007669"/>
    <property type="project" value="TreeGrafter"/>
</dbReference>
<keyword evidence="2" id="KW-0597">Phosphoprotein</keyword>
<evidence type="ECO:0000313" key="8">
    <source>
        <dbReference type="Proteomes" id="UP000585579"/>
    </source>
</evidence>
<dbReference type="SMART" id="SM00448">
    <property type="entry name" value="REC"/>
    <property type="match status" value="1"/>
</dbReference>
<keyword evidence="1" id="KW-0238">DNA-binding</keyword>
<sequence>MVEGKILVVEDEHIVAMGLRAMLRNLGYTVTGVASSGEEAISKAESTRPDLVLMDIMLKGDLDGIEASKEIKKRSGIPVVYLTACSDRKILEKIWNTGSGYIMKPFDEKDLKNGIDSVLMQYRLEKKNVKRSPEKFLEDSGELSTPSSFLSSYKGPK</sequence>
<name>A0A660HUS1_9EURY</name>
<dbReference type="RefSeq" id="WP_054297708.1">
    <property type="nucleotide sequence ID" value="NZ_CP032683.1"/>
</dbReference>
<dbReference type="GO" id="GO:0000156">
    <property type="term" value="F:phosphorelay response regulator activity"/>
    <property type="evidence" value="ECO:0007669"/>
    <property type="project" value="TreeGrafter"/>
</dbReference>
<evidence type="ECO:0000256" key="2">
    <source>
        <dbReference type="PROSITE-ProRule" id="PRU00169"/>
    </source>
</evidence>
<dbReference type="InterPro" id="IPR011006">
    <property type="entry name" value="CheY-like_superfamily"/>
</dbReference>
<dbReference type="InterPro" id="IPR039420">
    <property type="entry name" value="WalR-like"/>
</dbReference>
<dbReference type="SUPFAM" id="SSF52172">
    <property type="entry name" value="CheY-like"/>
    <property type="match status" value="1"/>
</dbReference>
<evidence type="ECO:0000313" key="5">
    <source>
        <dbReference type="EMBL" id="AYK16002.1"/>
    </source>
</evidence>
<feature type="region of interest" description="Disordered" evidence="3">
    <location>
        <begin position="132"/>
        <end position="157"/>
    </location>
</feature>
<organism evidence="5 7">
    <name type="scientific">Methanosarcina flavescens</name>
    <dbReference type="NCBI Taxonomy" id="1715806"/>
    <lineage>
        <taxon>Archaea</taxon>
        <taxon>Methanobacteriati</taxon>
        <taxon>Methanobacteriota</taxon>
        <taxon>Stenosarchaea group</taxon>
        <taxon>Methanomicrobia</taxon>
        <taxon>Methanosarcinales</taxon>
        <taxon>Methanosarcinaceae</taxon>
        <taxon>Methanosarcina</taxon>
    </lineage>
</organism>
<reference evidence="5" key="2">
    <citation type="submission" date="2018-10" db="EMBL/GenBank/DDBJ databases">
        <authorList>
            <person name="Fischer M.A."/>
            <person name="Kern T."/>
            <person name="Deppenmeier U."/>
            <person name="Schmitz R.A."/>
            <person name="Rother M."/>
        </authorList>
    </citation>
    <scope>NUCLEOTIDE SEQUENCE</scope>
    <source>
        <strain evidence="5">E03.2</strain>
    </source>
</reference>
<keyword evidence="7" id="KW-1185">Reference proteome</keyword>
<feature type="modified residue" description="4-aspartylphosphate" evidence="2">
    <location>
        <position position="55"/>
    </location>
</feature>
<dbReference type="Pfam" id="PF00072">
    <property type="entry name" value="Response_reg"/>
    <property type="match status" value="1"/>
</dbReference>